<dbReference type="EMBL" id="GGEC01064463">
    <property type="protein sequence ID" value="MBX44947.1"/>
    <property type="molecule type" value="Transcribed_RNA"/>
</dbReference>
<protein>
    <submittedName>
        <fullName evidence="1">Uncharacterized protein</fullName>
    </submittedName>
</protein>
<reference evidence="1" key="1">
    <citation type="submission" date="2018-02" db="EMBL/GenBank/DDBJ databases">
        <title>Rhizophora mucronata_Transcriptome.</title>
        <authorList>
            <person name="Meera S.P."/>
            <person name="Sreeshan A."/>
            <person name="Augustine A."/>
        </authorList>
    </citation>
    <scope>NUCLEOTIDE SEQUENCE</scope>
    <source>
        <tissue evidence="1">Leaf</tissue>
    </source>
</reference>
<dbReference type="AlphaFoldDB" id="A0A2P2NR28"/>
<name>A0A2P2NR28_RHIMU</name>
<sequence length="124" mass="15251">MMINFICRPKNLRLVDHHLLRLHRHLLPRHQFSIICSRKEAKASEFIRLRLQRRLQRHRLLLPHHHFRPQEDLPGTKSRLPRHLLRRRFLHHQPRHLKPWVEESLPPLAGHRCRKELTTSMKKM</sequence>
<accession>A0A2P2NR28</accession>
<proteinExistence type="predicted"/>
<organism evidence="1">
    <name type="scientific">Rhizophora mucronata</name>
    <name type="common">Asiatic mangrove</name>
    <dbReference type="NCBI Taxonomy" id="61149"/>
    <lineage>
        <taxon>Eukaryota</taxon>
        <taxon>Viridiplantae</taxon>
        <taxon>Streptophyta</taxon>
        <taxon>Embryophyta</taxon>
        <taxon>Tracheophyta</taxon>
        <taxon>Spermatophyta</taxon>
        <taxon>Magnoliopsida</taxon>
        <taxon>eudicotyledons</taxon>
        <taxon>Gunneridae</taxon>
        <taxon>Pentapetalae</taxon>
        <taxon>rosids</taxon>
        <taxon>fabids</taxon>
        <taxon>Malpighiales</taxon>
        <taxon>Rhizophoraceae</taxon>
        <taxon>Rhizophora</taxon>
    </lineage>
</organism>
<evidence type="ECO:0000313" key="1">
    <source>
        <dbReference type="EMBL" id="MBX44947.1"/>
    </source>
</evidence>